<gene>
    <name evidence="5" type="ORF">H8744_08705</name>
</gene>
<dbReference type="PROSITE" id="PS50293">
    <property type="entry name" value="TPR_REGION"/>
    <property type="match status" value="1"/>
</dbReference>
<dbReference type="InterPro" id="IPR019734">
    <property type="entry name" value="TPR_rpt"/>
</dbReference>
<dbReference type="SUPFAM" id="SSF81901">
    <property type="entry name" value="HCP-like"/>
    <property type="match status" value="1"/>
</dbReference>
<organism evidence="5 6">
    <name type="scientific">Jilunia laotingensis</name>
    <dbReference type="NCBI Taxonomy" id="2763675"/>
    <lineage>
        <taxon>Bacteria</taxon>
        <taxon>Pseudomonadati</taxon>
        <taxon>Bacteroidota</taxon>
        <taxon>Bacteroidia</taxon>
        <taxon>Bacteroidales</taxon>
        <taxon>Bacteroidaceae</taxon>
        <taxon>Jilunia</taxon>
    </lineage>
</organism>
<feature type="repeat" description="TPR" evidence="3">
    <location>
        <begin position="265"/>
        <end position="298"/>
    </location>
</feature>
<keyword evidence="2 3" id="KW-0802">TPR repeat</keyword>
<keyword evidence="6" id="KW-1185">Reference proteome</keyword>
<evidence type="ECO:0000256" key="2">
    <source>
        <dbReference type="ARBA" id="ARBA00022803"/>
    </source>
</evidence>
<dbReference type="Pfam" id="PF13432">
    <property type="entry name" value="TPR_16"/>
    <property type="match status" value="1"/>
</dbReference>
<dbReference type="EMBL" id="JACRTF010000001">
    <property type="protein sequence ID" value="MBC8593321.1"/>
    <property type="molecule type" value="Genomic_DNA"/>
</dbReference>
<evidence type="ECO:0000256" key="3">
    <source>
        <dbReference type="PROSITE-ProRule" id="PRU00339"/>
    </source>
</evidence>
<evidence type="ECO:0000313" key="6">
    <source>
        <dbReference type="Proteomes" id="UP000651085"/>
    </source>
</evidence>
<dbReference type="PANTHER" id="PTHR44858:SF1">
    <property type="entry name" value="UDP-N-ACETYLGLUCOSAMINE--PEPTIDE N-ACETYLGLUCOSAMINYLTRANSFERASE SPINDLY-RELATED"/>
    <property type="match status" value="1"/>
</dbReference>
<dbReference type="PANTHER" id="PTHR44858">
    <property type="entry name" value="TETRATRICOPEPTIDE REPEAT PROTEIN 6"/>
    <property type="match status" value="1"/>
</dbReference>
<feature type="region of interest" description="Disordered" evidence="4">
    <location>
        <begin position="299"/>
        <end position="322"/>
    </location>
</feature>
<dbReference type="InterPro" id="IPR050498">
    <property type="entry name" value="Ycf3"/>
</dbReference>
<name>A0A926F287_9BACT</name>
<comment type="caution">
    <text evidence="5">The sequence shown here is derived from an EMBL/GenBank/DDBJ whole genome shotgun (WGS) entry which is preliminary data.</text>
</comment>
<dbReference type="RefSeq" id="WP_262434464.1">
    <property type="nucleotide sequence ID" value="NZ_JACRTF010000001.1"/>
</dbReference>
<evidence type="ECO:0000256" key="4">
    <source>
        <dbReference type="SAM" id="MobiDB-lite"/>
    </source>
</evidence>
<proteinExistence type="predicted"/>
<dbReference type="GO" id="GO:0046813">
    <property type="term" value="P:receptor-mediated virion attachment to host cell"/>
    <property type="evidence" value="ECO:0007669"/>
    <property type="project" value="TreeGrafter"/>
</dbReference>
<dbReference type="Pfam" id="PF13181">
    <property type="entry name" value="TPR_8"/>
    <property type="match status" value="1"/>
</dbReference>
<accession>A0A926F287</accession>
<dbReference type="Proteomes" id="UP000651085">
    <property type="component" value="Unassembled WGS sequence"/>
</dbReference>
<dbReference type="Gene3D" id="1.25.40.10">
    <property type="entry name" value="Tetratricopeptide repeat domain"/>
    <property type="match status" value="3"/>
</dbReference>
<dbReference type="PROSITE" id="PS50005">
    <property type="entry name" value="TPR"/>
    <property type="match status" value="2"/>
</dbReference>
<evidence type="ECO:0000256" key="1">
    <source>
        <dbReference type="ARBA" id="ARBA00022737"/>
    </source>
</evidence>
<feature type="repeat" description="TPR" evidence="3">
    <location>
        <begin position="231"/>
        <end position="264"/>
    </location>
</feature>
<evidence type="ECO:0000313" key="5">
    <source>
        <dbReference type="EMBL" id="MBC8593321.1"/>
    </source>
</evidence>
<protein>
    <submittedName>
        <fullName evidence="5">Tetratricopeptide repeat protein</fullName>
    </submittedName>
</protein>
<dbReference type="InterPro" id="IPR011990">
    <property type="entry name" value="TPR-like_helical_dom_sf"/>
</dbReference>
<sequence>MPNFFKSFFSGKSDTPENEKQKADQKNFEIFKYDGLRAQRMGRPDYAVKCFTEALAIEEDFETMGYLSQIYIQMTELDKAREILNRMAEMEPTLTSTFLTIANVCYMQEDYESMEAAATKAIELEEGNAMAHYLLGKAMNGAGNDLMTIAHLTKAIVLKDDFTEARLLRAEALLKMNQLSEASEDIDAILAQNPDEEAGILLHGKLKEAEGKPEEAEADYLHVTEMNPFNEQAYLYLGQLFITQKKLSEAIALFDEAIDLNPNFGAAYHERGRAKLLNGDKDGSIEDMKKALELNPKESENLNGQFGNQAEKPSDSVFGGLI</sequence>
<keyword evidence="1" id="KW-0677">Repeat</keyword>
<dbReference type="SMART" id="SM00028">
    <property type="entry name" value="TPR"/>
    <property type="match status" value="7"/>
</dbReference>
<reference evidence="5" key="1">
    <citation type="submission" date="2020-08" db="EMBL/GenBank/DDBJ databases">
        <title>Genome public.</title>
        <authorList>
            <person name="Liu C."/>
            <person name="Sun Q."/>
        </authorList>
    </citation>
    <scope>NUCLEOTIDE SEQUENCE</scope>
    <source>
        <strain evidence="5">N12</strain>
    </source>
</reference>
<dbReference type="GO" id="GO:0009279">
    <property type="term" value="C:cell outer membrane"/>
    <property type="evidence" value="ECO:0007669"/>
    <property type="project" value="TreeGrafter"/>
</dbReference>
<dbReference type="AlphaFoldDB" id="A0A926F287"/>